<dbReference type="Proteomes" id="UP000253940">
    <property type="component" value="Chromosome"/>
</dbReference>
<evidence type="ECO:0000313" key="3">
    <source>
        <dbReference type="EMBL" id="AXI03058.1"/>
    </source>
</evidence>
<keyword evidence="4" id="KW-1185">Reference proteome</keyword>
<name>A0A345P6Z9_9GAMM</name>
<dbReference type="EMBL" id="CP031222">
    <property type="protein sequence ID" value="AXI03058.1"/>
    <property type="molecule type" value="Genomic_DNA"/>
</dbReference>
<feature type="domain" description="Surface-adhesin protein E-like" evidence="2">
    <location>
        <begin position="22"/>
        <end position="132"/>
    </location>
</feature>
<evidence type="ECO:0000256" key="1">
    <source>
        <dbReference type="SAM" id="SignalP"/>
    </source>
</evidence>
<keyword evidence="1" id="KW-0732">Signal</keyword>
<dbReference type="InterPro" id="IPR031939">
    <property type="entry name" value="Adhesin_E-like"/>
</dbReference>
<sequence>MRALLMLLIALCTTRTALGSDWQQVSVDEDGYYFLDADSIQAVKGNSGMIQVWVKAMFEDSDKLKNPDGHPYELNKIVAQEIFDCTKSQYRMVQVISYDETDTIQDSNYSKDPMKNITPNSNDEDAYKVACNLWGQRKAG</sequence>
<dbReference type="AlphaFoldDB" id="A0A345P6Z9"/>
<reference evidence="3 4" key="1">
    <citation type="submission" date="2018-07" db="EMBL/GenBank/DDBJ databases">
        <title>Genome sequencing of Moraxellaceae gen. HYN0046.</title>
        <authorList>
            <person name="Kim M."/>
            <person name="Yi H."/>
        </authorList>
    </citation>
    <scope>NUCLEOTIDE SEQUENCE [LARGE SCALE GENOMIC DNA]</scope>
    <source>
        <strain evidence="3 4">HYN0046</strain>
    </source>
</reference>
<dbReference type="Pfam" id="PF16747">
    <property type="entry name" value="Adhesin_E"/>
    <property type="match status" value="1"/>
</dbReference>
<dbReference type="KEGG" id="mbah:HYN46_09535"/>
<feature type="signal peptide" evidence="1">
    <location>
        <begin position="1"/>
        <end position="19"/>
    </location>
</feature>
<evidence type="ECO:0000259" key="2">
    <source>
        <dbReference type="Pfam" id="PF16747"/>
    </source>
</evidence>
<protein>
    <recommendedName>
        <fullName evidence="2">Surface-adhesin protein E-like domain-containing protein</fullName>
    </recommendedName>
</protein>
<accession>A0A345P6Z9</accession>
<proteinExistence type="predicted"/>
<feature type="chain" id="PRO_5016781506" description="Surface-adhesin protein E-like domain-containing protein" evidence="1">
    <location>
        <begin position="20"/>
        <end position="140"/>
    </location>
</feature>
<gene>
    <name evidence="3" type="ORF">HYN46_09535</name>
</gene>
<organism evidence="3 4">
    <name type="scientific">Aquirhabdus parva</name>
    <dbReference type="NCBI Taxonomy" id="2283318"/>
    <lineage>
        <taxon>Bacteria</taxon>
        <taxon>Pseudomonadati</taxon>
        <taxon>Pseudomonadota</taxon>
        <taxon>Gammaproteobacteria</taxon>
        <taxon>Moraxellales</taxon>
        <taxon>Moraxellaceae</taxon>
        <taxon>Aquirhabdus</taxon>
    </lineage>
</organism>
<evidence type="ECO:0000313" key="4">
    <source>
        <dbReference type="Proteomes" id="UP000253940"/>
    </source>
</evidence>
<dbReference type="RefSeq" id="WP_114899168.1">
    <property type="nucleotide sequence ID" value="NZ_CP031222.1"/>
</dbReference>